<evidence type="ECO:0000259" key="8">
    <source>
        <dbReference type="PROSITE" id="PS50156"/>
    </source>
</evidence>
<evidence type="ECO:0000313" key="9">
    <source>
        <dbReference type="EMBL" id="GMI28176.1"/>
    </source>
</evidence>
<evidence type="ECO:0000256" key="4">
    <source>
        <dbReference type="ARBA" id="ARBA00023136"/>
    </source>
</evidence>
<keyword evidence="2 7" id="KW-0812">Transmembrane</keyword>
<dbReference type="Gene3D" id="1.20.1640.10">
    <property type="entry name" value="Multidrug efflux transporter AcrB transmembrane domain"/>
    <property type="match status" value="1"/>
</dbReference>
<feature type="transmembrane region" description="Helical" evidence="7">
    <location>
        <begin position="275"/>
        <end position="298"/>
    </location>
</feature>
<keyword evidence="10" id="KW-1185">Reference proteome</keyword>
<feature type="domain" description="SSD" evidence="8">
    <location>
        <begin position="270"/>
        <end position="377"/>
    </location>
</feature>
<evidence type="ECO:0000256" key="2">
    <source>
        <dbReference type="ARBA" id="ARBA00022692"/>
    </source>
</evidence>
<dbReference type="PANTHER" id="PTHR45951">
    <property type="entry name" value="PROTEIN DISPATCHED-RELATED"/>
    <property type="match status" value="1"/>
</dbReference>
<feature type="transmembrane region" description="Helical" evidence="7">
    <location>
        <begin position="319"/>
        <end position="340"/>
    </location>
</feature>
<dbReference type="InterPro" id="IPR003392">
    <property type="entry name" value="PTHD_SSD"/>
</dbReference>
<dbReference type="Pfam" id="PF02460">
    <property type="entry name" value="Patched"/>
    <property type="match status" value="1"/>
</dbReference>
<dbReference type="Proteomes" id="UP001165060">
    <property type="component" value="Unassembled WGS sequence"/>
</dbReference>
<organism evidence="9 10">
    <name type="scientific">Tetraparma gracilis</name>
    <dbReference type="NCBI Taxonomy" id="2962635"/>
    <lineage>
        <taxon>Eukaryota</taxon>
        <taxon>Sar</taxon>
        <taxon>Stramenopiles</taxon>
        <taxon>Ochrophyta</taxon>
        <taxon>Bolidophyceae</taxon>
        <taxon>Parmales</taxon>
        <taxon>Triparmaceae</taxon>
        <taxon>Tetraparma</taxon>
    </lineage>
</organism>
<evidence type="ECO:0000313" key="10">
    <source>
        <dbReference type="Proteomes" id="UP001165060"/>
    </source>
</evidence>
<dbReference type="PANTHER" id="PTHR45951:SF7">
    <property type="entry name" value="SSD DOMAIN-CONTAINING PROTEIN"/>
    <property type="match status" value="1"/>
</dbReference>
<keyword evidence="5" id="KW-0325">Glycoprotein</keyword>
<evidence type="ECO:0000256" key="3">
    <source>
        <dbReference type="ARBA" id="ARBA00022989"/>
    </source>
</evidence>
<evidence type="ECO:0000256" key="5">
    <source>
        <dbReference type="ARBA" id="ARBA00023180"/>
    </source>
</evidence>
<sequence>MMIKDFGSGNALTKENLASLRETEQHFLNEPKWPDFCVLTWADYPYCNNVAKYNSLVNPMWAETGMANITDQHGCLLPLSPVQLFAKYGDPDFDDIEGTINKILDSSSDQAALISYLSSDFSRENPKSDLIKSIVLFGTPLHNASYYMKELGLVGQDPRRIDYYNDEFIEVEEAILADYMTESHEPFLNKEYNAGVSPSVSYTYIGYSPLEALVAEDMSKILVSMVFVASYMWYSVGSFFVAFCGMTQIFCSFFGANLVYRFLWPTGEGFGFEYFTLFCGLSMFVLLGIGADDVFVYWDTWAASGKEGYKTTADRLSDVYGHTVTAMLVTSVTTTISFFSNLSSPFIGVKTFGLFSGLLVSINFLNVCTFFPAAVLVYDRYLKETKFAFGVFDSVPVMLSRAKAKVLGKKEEDADGDEDHHKAVSFFRDTWTPFLDKHK</sequence>
<feature type="transmembrane region" description="Helical" evidence="7">
    <location>
        <begin position="231"/>
        <end position="255"/>
    </location>
</feature>
<proteinExistence type="inferred from homology"/>
<feature type="transmembrane region" description="Helical" evidence="7">
    <location>
        <begin position="352"/>
        <end position="378"/>
    </location>
</feature>
<evidence type="ECO:0000256" key="7">
    <source>
        <dbReference type="SAM" id="Phobius"/>
    </source>
</evidence>
<keyword evidence="3 7" id="KW-1133">Transmembrane helix</keyword>
<reference evidence="9 10" key="1">
    <citation type="journal article" date="2023" name="Commun. Biol.">
        <title>Genome analysis of Parmales, the sister group of diatoms, reveals the evolutionary specialization of diatoms from phago-mixotrophs to photoautotrophs.</title>
        <authorList>
            <person name="Ban H."/>
            <person name="Sato S."/>
            <person name="Yoshikawa S."/>
            <person name="Yamada K."/>
            <person name="Nakamura Y."/>
            <person name="Ichinomiya M."/>
            <person name="Sato N."/>
            <person name="Blanc-Mathieu R."/>
            <person name="Endo H."/>
            <person name="Kuwata A."/>
            <person name="Ogata H."/>
        </authorList>
    </citation>
    <scope>NUCLEOTIDE SEQUENCE [LARGE SCALE GENOMIC DNA]</scope>
</reference>
<name>A0ABQ6MKG5_9STRA</name>
<comment type="caution">
    <text evidence="9">The sequence shown here is derived from an EMBL/GenBank/DDBJ whole genome shotgun (WGS) entry which is preliminary data.</text>
</comment>
<comment type="subcellular location">
    <subcellularLocation>
        <location evidence="1">Membrane</location>
        <topology evidence="1">Multi-pass membrane protein</topology>
    </subcellularLocation>
</comment>
<dbReference type="EMBL" id="BRYB01002957">
    <property type="protein sequence ID" value="GMI28176.1"/>
    <property type="molecule type" value="Genomic_DNA"/>
</dbReference>
<protein>
    <recommendedName>
        <fullName evidence="8">SSD domain-containing protein</fullName>
    </recommendedName>
</protein>
<dbReference type="PROSITE" id="PS50156">
    <property type="entry name" value="SSD"/>
    <property type="match status" value="1"/>
</dbReference>
<dbReference type="InterPro" id="IPR000731">
    <property type="entry name" value="SSD"/>
</dbReference>
<comment type="similarity">
    <text evidence="6">Belongs to the dispatched family.</text>
</comment>
<gene>
    <name evidence="9" type="ORF">TeGR_g9259</name>
</gene>
<dbReference type="InterPro" id="IPR052081">
    <property type="entry name" value="Dispatched_Hh_regulator"/>
</dbReference>
<evidence type="ECO:0000256" key="1">
    <source>
        <dbReference type="ARBA" id="ARBA00004141"/>
    </source>
</evidence>
<accession>A0ABQ6MKG5</accession>
<keyword evidence="4 7" id="KW-0472">Membrane</keyword>
<dbReference type="SUPFAM" id="SSF82866">
    <property type="entry name" value="Multidrug efflux transporter AcrB transmembrane domain"/>
    <property type="match status" value="1"/>
</dbReference>
<evidence type="ECO:0000256" key="6">
    <source>
        <dbReference type="ARBA" id="ARBA00038046"/>
    </source>
</evidence>